<feature type="compositionally biased region" description="Basic and acidic residues" evidence="1">
    <location>
        <begin position="12"/>
        <end position="23"/>
    </location>
</feature>
<accession>A0A1G7QK67</accession>
<proteinExistence type="predicted"/>
<feature type="region of interest" description="Disordered" evidence="1">
    <location>
        <begin position="1"/>
        <end position="23"/>
    </location>
</feature>
<evidence type="ECO:0000313" key="2">
    <source>
        <dbReference type="EMBL" id="SDF98941.1"/>
    </source>
</evidence>
<sequence>MTKCVLGSQPGDVREFSPDGPDKTADWEVVMFEWIGLVPEPRRDYPCPRPERCTCVWTQLTWGWKKGADRQGCPVHKREAHMRELDYRGETSRPTTTRGRGGAGTGPTSGHGKSGAEKNPTGKNPGPPSLPPNPTHPATNEQGTATKPRCPASLRCTWRVGRGSSQLPAGTATRPRTPWRVLFVIPFSMASKPIGRNRTGLAGYPSFEALRSARTSLTSLRNSATSPAS</sequence>
<dbReference type="EMBL" id="FNCC01000004">
    <property type="protein sequence ID" value="SDF98941.1"/>
    <property type="molecule type" value="Genomic_DNA"/>
</dbReference>
<feature type="compositionally biased region" description="Pro residues" evidence="1">
    <location>
        <begin position="125"/>
        <end position="135"/>
    </location>
</feature>
<gene>
    <name evidence="2" type="ORF">SAMN05216553_104492</name>
</gene>
<name>A0A1G7QK67_9PSEU</name>
<dbReference type="AlphaFoldDB" id="A0A1G7QK67"/>
<organism evidence="2 3">
    <name type="scientific">Lentzea fradiae</name>
    <dbReference type="NCBI Taxonomy" id="200378"/>
    <lineage>
        <taxon>Bacteria</taxon>
        <taxon>Bacillati</taxon>
        <taxon>Actinomycetota</taxon>
        <taxon>Actinomycetes</taxon>
        <taxon>Pseudonocardiales</taxon>
        <taxon>Pseudonocardiaceae</taxon>
        <taxon>Lentzea</taxon>
    </lineage>
</organism>
<evidence type="ECO:0000313" key="3">
    <source>
        <dbReference type="Proteomes" id="UP000199623"/>
    </source>
</evidence>
<keyword evidence="3" id="KW-1185">Reference proteome</keyword>
<dbReference type="Proteomes" id="UP000199623">
    <property type="component" value="Unassembled WGS sequence"/>
</dbReference>
<feature type="region of interest" description="Disordered" evidence="1">
    <location>
        <begin position="84"/>
        <end position="152"/>
    </location>
</feature>
<protein>
    <submittedName>
        <fullName evidence="2">Uncharacterized protein</fullName>
    </submittedName>
</protein>
<reference evidence="3" key="1">
    <citation type="submission" date="2016-10" db="EMBL/GenBank/DDBJ databases">
        <authorList>
            <person name="Varghese N."/>
            <person name="Submissions S."/>
        </authorList>
    </citation>
    <scope>NUCLEOTIDE SEQUENCE [LARGE SCALE GENOMIC DNA]</scope>
    <source>
        <strain evidence="3">CGMCC 4.3506</strain>
    </source>
</reference>
<feature type="compositionally biased region" description="Gly residues" evidence="1">
    <location>
        <begin position="99"/>
        <end position="113"/>
    </location>
</feature>
<evidence type="ECO:0000256" key="1">
    <source>
        <dbReference type="SAM" id="MobiDB-lite"/>
    </source>
</evidence>